<dbReference type="EMBL" id="VSSQ01009526">
    <property type="protein sequence ID" value="MPM41886.1"/>
    <property type="molecule type" value="Genomic_DNA"/>
</dbReference>
<feature type="domain" description="HTH-type transcriptional regulator MT1864/Rv1816-like C-terminal" evidence="3">
    <location>
        <begin position="85"/>
        <end position="168"/>
    </location>
</feature>
<evidence type="ECO:0000256" key="1">
    <source>
        <dbReference type="ARBA" id="ARBA00023015"/>
    </source>
</evidence>
<evidence type="ECO:0000259" key="3">
    <source>
        <dbReference type="Pfam" id="PF13305"/>
    </source>
</evidence>
<organism evidence="4">
    <name type="scientific">bioreactor metagenome</name>
    <dbReference type="NCBI Taxonomy" id="1076179"/>
    <lineage>
        <taxon>unclassified sequences</taxon>
        <taxon>metagenomes</taxon>
        <taxon>ecological metagenomes</taxon>
    </lineage>
</organism>
<dbReference type="InterPro" id="IPR009057">
    <property type="entry name" value="Homeodomain-like_sf"/>
</dbReference>
<protein>
    <recommendedName>
        <fullName evidence="3">HTH-type transcriptional regulator MT1864/Rv1816-like C-terminal domain-containing protein</fullName>
    </recommendedName>
</protein>
<comment type="caution">
    <text evidence="4">The sequence shown here is derived from an EMBL/GenBank/DDBJ whole genome shotgun (WGS) entry which is preliminary data.</text>
</comment>
<dbReference type="SUPFAM" id="SSF48498">
    <property type="entry name" value="Tetracyclin repressor-like, C-terminal domain"/>
    <property type="match status" value="1"/>
</dbReference>
<evidence type="ECO:0000313" key="4">
    <source>
        <dbReference type="EMBL" id="MPM41886.1"/>
    </source>
</evidence>
<dbReference type="AlphaFoldDB" id="A0A644ZM83"/>
<dbReference type="InterPro" id="IPR025996">
    <property type="entry name" value="MT1864/Rv1816-like_C"/>
</dbReference>
<keyword evidence="1" id="KW-0805">Transcription regulation</keyword>
<proteinExistence type="predicted"/>
<accession>A0A644ZM83</accession>
<dbReference type="Gene3D" id="1.10.357.10">
    <property type="entry name" value="Tetracycline Repressor, domain 2"/>
    <property type="match status" value="1"/>
</dbReference>
<dbReference type="SUPFAM" id="SSF46689">
    <property type="entry name" value="Homeodomain-like"/>
    <property type="match status" value="1"/>
</dbReference>
<dbReference type="InterPro" id="IPR036271">
    <property type="entry name" value="Tet_transcr_reg_TetR-rel_C_sf"/>
</dbReference>
<dbReference type="Pfam" id="PF13305">
    <property type="entry name" value="TetR_C_33"/>
    <property type="match status" value="1"/>
</dbReference>
<evidence type="ECO:0000256" key="2">
    <source>
        <dbReference type="ARBA" id="ARBA00023163"/>
    </source>
</evidence>
<name>A0A644ZM83_9ZZZZ</name>
<sequence length="192" mass="21868">MKTTTIGRQAFIDEVLRLLDEGVPIRDLNLRRVAKELGCAHTNAYNWFKSQQELLWFALGSALEHLIALMPEDRMPLLSEPGNLIERYVQFVEQHPAWFRLIWMEELAAEMPSELEPILARPSHIMARWLRLSAPSHMSDEQVLVVGSLLFSSMHGRLCLAVTGRMDDGEQQTLAQDTVAMGRMLLYGSCFS</sequence>
<gene>
    <name evidence="4" type="ORF">SDC9_88546</name>
</gene>
<reference evidence="4" key="1">
    <citation type="submission" date="2019-08" db="EMBL/GenBank/DDBJ databases">
        <authorList>
            <person name="Kucharzyk K."/>
            <person name="Murdoch R.W."/>
            <person name="Higgins S."/>
            <person name="Loffler F."/>
        </authorList>
    </citation>
    <scope>NUCLEOTIDE SEQUENCE</scope>
</reference>
<keyword evidence="2" id="KW-0804">Transcription</keyword>